<evidence type="ECO:0000313" key="1">
    <source>
        <dbReference type="EMBL" id="CAB5020970.1"/>
    </source>
</evidence>
<protein>
    <submittedName>
        <fullName evidence="1">Unannotated protein</fullName>
    </submittedName>
</protein>
<reference evidence="1" key="1">
    <citation type="submission" date="2020-05" db="EMBL/GenBank/DDBJ databases">
        <authorList>
            <person name="Chiriac C."/>
            <person name="Salcher M."/>
            <person name="Ghai R."/>
            <person name="Kavagutti S V."/>
        </authorList>
    </citation>
    <scope>NUCLEOTIDE SEQUENCE</scope>
</reference>
<dbReference type="EMBL" id="CAFBOS010000239">
    <property type="protein sequence ID" value="CAB5020970.1"/>
    <property type="molecule type" value="Genomic_DNA"/>
</dbReference>
<organism evidence="1">
    <name type="scientific">freshwater metagenome</name>
    <dbReference type="NCBI Taxonomy" id="449393"/>
    <lineage>
        <taxon>unclassified sequences</taxon>
        <taxon>metagenomes</taxon>
        <taxon>ecological metagenomes</taxon>
    </lineage>
</organism>
<sequence>MVLQVDGGEARVAPVKAIALAVSLDKAVLGHPVELIGQFHRVVLELGEHGFPALEHLTGDRAAHR</sequence>
<name>A0A6J7QTA4_9ZZZZ</name>
<accession>A0A6J7QTA4</accession>
<proteinExistence type="predicted"/>
<gene>
    <name evidence="1" type="ORF">UFOPK3967_02765</name>
</gene>
<dbReference type="AlphaFoldDB" id="A0A6J7QTA4"/>